<feature type="transmembrane region" description="Helical" evidence="7">
    <location>
        <begin position="146"/>
        <end position="169"/>
    </location>
</feature>
<dbReference type="InterPro" id="IPR036259">
    <property type="entry name" value="MFS_trans_sf"/>
</dbReference>
<dbReference type="Proteomes" id="UP001500393">
    <property type="component" value="Unassembled WGS sequence"/>
</dbReference>
<evidence type="ECO:0000256" key="2">
    <source>
        <dbReference type="ARBA" id="ARBA00022448"/>
    </source>
</evidence>
<dbReference type="InterPro" id="IPR011701">
    <property type="entry name" value="MFS"/>
</dbReference>
<dbReference type="SUPFAM" id="SSF103473">
    <property type="entry name" value="MFS general substrate transporter"/>
    <property type="match status" value="1"/>
</dbReference>
<proteinExistence type="predicted"/>
<feature type="transmembrane region" description="Helical" evidence="7">
    <location>
        <begin position="175"/>
        <end position="195"/>
    </location>
</feature>
<evidence type="ECO:0000256" key="1">
    <source>
        <dbReference type="ARBA" id="ARBA00004651"/>
    </source>
</evidence>
<evidence type="ECO:0000313" key="10">
    <source>
        <dbReference type="Proteomes" id="UP001500393"/>
    </source>
</evidence>
<gene>
    <name evidence="9" type="ORF">GCM10009789_75470</name>
</gene>
<comment type="caution">
    <text evidence="9">The sequence shown here is derived from an EMBL/GenBank/DDBJ whole genome shotgun (WGS) entry which is preliminary data.</text>
</comment>
<evidence type="ECO:0000256" key="3">
    <source>
        <dbReference type="ARBA" id="ARBA00022475"/>
    </source>
</evidence>
<evidence type="ECO:0000256" key="7">
    <source>
        <dbReference type="SAM" id="Phobius"/>
    </source>
</evidence>
<dbReference type="RefSeq" id="WP_344221536.1">
    <property type="nucleotide sequence ID" value="NZ_BAAAOS010000058.1"/>
</dbReference>
<dbReference type="Pfam" id="PF07690">
    <property type="entry name" value="MFS_1"/>
    <property type="match status" value="1"/>
</dbReference>
<feature type="transmembrane region" description="Helical" evidence="7">
    <location>
        <begin position="266"/>
        <end position="287"/>
    </location>
</feature>
<feature type="transmembrane region" description="Helical" evidence="7">
    <location>
        <begin position="234"/>
        <end position="254"/>
    </location>
</feature>
<feature type="transmembrane region" description="Helical" evidence="7">
    <location>
        <begin position="299"/>
        <end position="316"/>
    </location>
</feature>
<evidence type="ECO:0000256" key="4">
    <source>
        <dbReference type="ARBA" id="ARBA00022692"/>
    </source>
</evidence>
<feature type="transmembrane region" description="Helical" evidence="7">
    <location>
        <begin position="112"/>
        <end position="134"/>
    </location>
</feature>
<keyword evidence="2" id="KW-0813">Transport</keyword>
<feature type="domain" description="Major facilitator superfamily (MFS) profile" evidence="8">
    <location>
        <begin position="22"/>
        <end position="410"/>
    </location>
</feature>
<evidence type="ECO:0000313" key="9">
    <source>
        <dbReference type="EMBL" id="GAA1610012.1"/>
    </source>
</evidence>
<keyword evidence="6 7" id="KW-0472">Membrane</keyword>
<dbReference type="PANTHER" id="PTHR23517:SF2">
    <property type="entry name" value="MULTIDRUG RESISTANCE PROTEIN MDTH"/>
    <property type="match status" value="1"/>
</dbReference>
<evidence type="ECO:0000256" key="5">
    <source>
        <dbReference type="ARBA" id="ARBA00022989"/>
    </source>
</evidence>
<sequence>MSSPTTTDETGIWATIREAPPAVKALLVGVFVNKLGWFLQVFLVLFLTTSKGFTDVQAGTALGVYGGGTVVGLIVGGSLSDKLGPRMAVMISMFGMAGFVLAIAYVPNYATVLVVVALAGAVGQFYRPASAALLTELTPKNRQVMIFAVYRLAMNLGTTAAPLIGAALVAVSWNLLFIGEALAALAYAAVAVVALPKRAKAPASSEVSEVSDVSVAEAAPSTGGYLAVLRDYKYVLFLLCMFINAAIYMQYLAVLPLHMKSEGLSTWWFSAVVALNGFIVITCELLVTKVVQHWPARMVAMIGFVLLGGGLAFYALPGGIAIFVIGTLLWTLAEIIGGPTMFAYPGMAAPKPLLGRYVGSAHAMFGLGSALGPFLGVWIWNNAGTRVWLWCGLAGAVGVVLAYFGMQPTAETEEPVVDITPASEPLPSESS</sequence>
<dbReference type="InterPro" id="IPR020846">
    <property type="entry name" value="MFS_dom"/>
</dbReference>
<organism evidence="9 10">
    <name type="scientific">Kribbella sancticallisti</name>
    <dbReference type="NCBI Taxonomy" id="460087"/>
    <lineage>
        <taxon>Bacteria</taxon>
        <taxon>Bacillati</taxon>
        <taxon>Actinomycetota</taxon>
        <taxon>Actinomycetes</taxon>
        <taxon>Propionibacteriales</taxon>
        <taxon>Kribbellaceae</taxon>
        <taxon>Kribbella</taxon>
    </lineage>
</organism>
<comment type="subcellular location">
    <subcellularLocation>
        <location evidence="1">Cell membrane</location>
        <topology evidence="1">Multi-pass membrane protein</topology>
    </subcellularLocation>
</comment>
<dbReference type="InterPro" id="IPR050171">
    <property type="entry name" value="MFS_Transporters"/>
</dbReference>
<keyword evidence="3" id="KW-1003">Cell membrane</keyword>
<dbReference type="PANTHER" id="PTHR23517">
    <property type="entry name" value="RESISTANCE PROTEIN MDTM, PUTATIVE-RELATED-RELATED"/>
    <property type="match status" value="1"/>
</dbReference>
<name>A0ABP4QKX5_9ACTN</name>
<dbReference type="PROSITE" id="PS50850">
    <property type="entry name" value="MFS"/>
    <property type="match status" value="1"/>
</dbReference>
<feature type="transmembrane region" description="Helical" evidence="7">
    <location>
        <begin position="58"/>
        <end position="75"/>
    </location>
</feature>
<accession>A0ABP4QKX5</accession>
<feature type="transmembrane region" description="Helical" evidence="7">
    <location>
        <begin position="357"/>
        <end position="381"/>
    </location>
</feature>
<evidence type="ECO:0000259" key="8">
    <source>
        <dbReference type="PROSITE" id="PS50850"/>
    </source>
</evidence>
<protein>
    <submittedName>
        <fullName evidence="9">MFS transporter</fullName>
    </submittedName>
</protein>
<feature type="transmembrane region" description="Helical" evidence="7">
    <location>
        <begin position="25"/>
        <end position="46"/>
    </location>
</feature>
<evidence type="ECO:0000256" key="6">
    <source>
        <dbReference type="ARBA" id="ARBA00023136"/>
    </source>
</evidence>
<keyword evidence="10" id="KW-1185">Reference proteome</keyword>
<reference evidence="10" key="1">
    <citation type="journal article" date="2019" name="Int. J. Syst. Evol. Microbiol.">
        <title>The Global Catalogue of Microorganisms (GCM) 10K type strain sequencing project: providing services to taxonomists for standard genome sequencing and annotation.</title>
        <authorList>
            <consortium name="The Broad Institute Genomics Platform"/>
            <consortium name="The Broad Institute Genome Sequencing Center for Infectious Disease"/>
            <person name="Wu L."/>
            <person name="Ma J."/>
        </authorList>
    </citation>
    <scope>NUCLEOTIDE SEQUENCE [LARGE SCALE GENOMIC DNA]</scope>
    <source>
        <strain evidence="10">JCM 14969</strain>
    </source>
</reference>
<dbReference type="EMBL" id="BAAAOS010000058">
    <property type="protein sequence ID" value="GAA1610012.1"/>
    <property type="molecule type" value="Genomic_DNA"/>
</dbReference>
<feature type="transmembrane region" description="Helical" evidence="7">
    <location>
        <begin position="87"/>
        <end position="106"/>
    </location>
</feature>
<keyword evidence="4 7" id="KW-0812">Transmembrane</keyword>
<feature type="transmembrane region" description="Helical" evidence="7">
    <location>
        <begin position="387"/>
        <end position="406"/>
    </location>
</feature>
<keyword evidence="5 7" id="KW-1133">Transmembrane helix</keyword>
<dbReference type="Gene3D" id="1.20.1250.20">
    <property type="entry name" value="MFS general substrate transporter like domains"/>
    <property type="match status" value="1"/>
</dbReference>